<evidence type="ECO:0000313" key="2">
    <source>
        <dbReference type="Proteomes" id="UP000606900"/>
    </source>
</evidence>
<name>A0A843ANN8_METFO</name>
<dbReference type="Proteomes" id="UP000606900">
    <property type="component" value="Unassembled WGS sequence"/>
</dbReference>
<protein>
    <submittedName>
        <fullName evidence="1">Uncharacterized protein</fullName>
    </submittedName>
</protein>
<sequence>MGEHKSFKYYLPQFGEIEAFIWKPYAVNCYKLLHKKGHIKRMGRMDQLGVIRNVYQGAHHHRWEYVVLQLYLLNLLQDSNLNIGTNSNIELIDGIEFSGIEILQMWVLLLNAGHLPGTFSTEKAIMKYCKTNRLFKNSILNGIPDDKKQWFKEQLKNENLYEVHRILICFHLERYKRLSCYDVDGNSLIDILQRVLSFFVIDAEEESKFLKQIKLRHVYNMIRRVSYLFLDSQYAPFPISFSLSRMLVNVNVWLDDLISIPPSPIVKTLDAFENLLSMNLYHSAHSIRELGYHVNRIEELLEKNMDVKRLDTISNLHKFLIEDESYKFQPVHGKEWKTEPFHVFFDIHSDPSIKKFFRSYLSFEAEKQLNHKLGDNACQLTFQSSNDFNHFVINLNLLTENEERNMKVIGKFVKFITELSLDAKKQNKSQIIDYIKKPYEELLISILSYITGEELYFEFKDKSFNNIIPIRGSKNAKDEIKGLYPIFDDRSKSRKHEIKSLCMALNNVKHRSELLIFLSPILVYDKLRKHVTDLDGIVLGFKEGQLKVLLVEAKKQKHCSISAAKEQLETTISHLKFKTSEKQVINTIPACKSAYCYFGIDGIS</sequence>
<accession>A0A843ANN8</accession>
<evidence type="ECO:0000313" key="1">
    <source>
        <dbReference type="EMBL" id="MBF4475458.1"/>
    </source>
</evidence>
<gene>
    <name evidence="1" type="ORF">ISP06_08325</name>
</gene>
<comment type="caution">
    <text evidence="1">The sequence shown here is derived from an EMBL/GenBank/DDBJ whole genome shotgun (WGS) entry which is preliminary data.</text>
</comment>
<dbReference type="EMBL" id="JADIIL010000033">
    <property type="protein sequence ID" value="MBF4475458.1"/>
    <property type="molecule type" value="Genomic_DNA"/>
</dbReference>
<dbReference type="RefSeq" id="WP_276699453.1">
    <property type="nucleotide sequence ID" value="NZ_JADIIL010000033.1"/>
</dbReference>
<dbReference type="Gene3D" id="1.10.3210.10">
    <property type="entry name" value="Hypothetical protein af1432"/>
    <property type="match status" value="1"/>
</dbReference>
<reference evidence="1" key="1">
    <citation type="submission" date="2020-10" db="EMBL/GenBank/DDBJ databases">
        <title>Dehalococcoides mccartyi of a TCE/Cr reducing biochatode.</title>
        <authorList>
            <person name="Matturro B."/>
        </authorList>
    </citation>
    <scope>NUCLEOTIDE SEQUENCE</scope>
    <source>
        <strain evidence="1">Bin2</strain>
    </source>
</reference>
<proteinExistence type="predicted"/>
<dbReference type="AlphaFoldDB" id="A0A843ANN8"/>
<organism evidence="1 2">
    <name type="scientific">Methanobacterium formicicum</name>
    <dbReference type="NCBI Taxonomy" id="2162"/>
    <lineage>
        <taxon>Archaea</taxon>
        <taxon>Methanobacteriati</taxon>
        <taxon>Methanobacteriota</taxon>
        <taxon>Methanomada group</taxon>
        <taxon>Methanobacteria</taxon>
        <taxon>Methanobacteriales</taxon>
        <taxon>Methanobacteriaceae</taxon>
        <taxon>Methanobacterium</taxon>
    </lineage>
</organism>